<proteinExistence type="predicted"/>
<dbReference type="AlphaFoldDB" id="A0AA46DGQ9"/>
<evidence type="ECO:0000313" key="2">
    <source>
        <dbReference type="EMBL" id="TCP09492.1"/>
    </source>
</evidence>
<accession>A0AA46DGQ9</accession>
<evidence type="ECO:0000259" key="1">
    <source>
        <dbReference type="Pfam" id="PF13166"/>
    </source>
</evidence>
<gene>
    <name evidence="2" type="ORF">EV676_10165</name>
</gene>
<sequence length="369" mass="43116">MKPGQPFADLPALAAHLRQELENKKTILLYAYNGTGKTRLSMAFKDIGKQGGDEQRDTLYFNAFTEDLFYWNNDLEGDADRRLLLNKDSRFFQGLFELEMDNRIRPLLQRYADFEFRIDTQEWAVRFSRTVNGQIIDNIKVSRGEENIFVWCFFLAVVELAMDPEIEAYRWVKYLYIDDPISSLDEHNAIAVGNHLAQLLKRPESKLKTVLSTHHTLFFNVLCNEMKNAKRYFINKNSTGNGYVLREETGDTPFFHHVAALAELYQAAQEDRLFTHHFNMLRTILEKTASFHGHKNFSVCIKRQDDDPDGILHARLINILSHGNYSLFEPQEMLDENKAYFKKILHDFLSRYPFNPELFPQAIEEARTP</sequence>
<name>A0AA46DGQ9_9BURK</name>
<reference evidence="2 3" key="1">
    <citation type="submission" date="2019-03" db="EMBL/GenBank/DDBJ databases">
        <title>Genomic Encyclopedia of Type Strains, Phase IV (KMG-IV): sequencing the most valuable type-strain genomes for metagenomic binning, comparative biology and taxonomic classification.</title>
        <authorList>
            <person name="Goeker M."/>
        </authorList>
    </citation>
    <scope>NUCLEOTIDE SEQUENCE [LARGE SCALE GENOMIC DNA]</scope>
    <source>
        <strain evidence="2 3">DSM 15264</strain>
    </source>
</reference>
<dbReference type="InterPro" id="IPR027417">
    <property type="entry name" value="P-loop_NTPase"/>
</dbReference>
<comment type="caution">
    <text evidence="2">The sequence shown here is derived from an EMBL/GenBank/DDBJ whole genome shotgun (WGS) entry which is preliminary data.</text>
</comment>
<dbReference type="EMBL" id="SLXF01000001">
    <property type="protein sequence ID" value="TCP09492.1"/>
    <property type="molecule type" value="Genomic_DNA"/>
</dbReference>
<evidence type="ECO:0000313" key="3">
    <source>
        <dbReference type="Proteomes" id="UP000294772"/>
    </source>
</evidence>
<dbReference type="Pfam" id="PF13166">
    <property type="entry name" value="AAA_13"/>
    <property type="match status" value="1"/>
</dbReference>
<dbReference type="Proteomes" id="UP000294772">
    <property type="component" value="Unassembled WGS sequence"/>
</dbReference>
<dbReference type="RefSeq" id="WP_132762995.1">
    <property type="nucleotide sequence ID" value="NZ_CP110416.1"/>
</dbReference>
<dbReference type="Gene3D" id="3.40.50.300">
    <property type="entry name" value="P-loop containing nucleotide triphosphate hydrolases"/>
    <property type="match status" value="1"/>
</dbReference>
<feature type="domain" description="Protein CR006 P-loop" evidence="1">
    <location>
        <begin position="104"/>
        <end position="345"/>
    </location>
</feature>
<dbReference type="SUPFAM" id="SSF52540">
    <property type="entry name" value="P-loop containing nucleoside triphosphate hydrolases"/>
    <property type="match status" value="1"/>
</dbReference>
<organism evidence="2 3">
    <name type="scientific">Caldimonas thermodepolymerans</name>
    <dbReference type="NCBI Taxonomy" id="215580"/>
    <lineage>
        <taxon>Bacteria</taxon>
        <taxon>Pseudomonadati</taxon>
        <taxon>Pseudomonadota</taxon>
        <taxon>Betaproteobacteria</taxon>
        <taxon>Burkholderiales</taxon>
        <taxon>Sphaerotilaceae</taxon>
        <taxon>Caldimonas</taxon>
    </lineage>
</organism>
<protein>
    <submittedName>
        <fullName evidence="2">AAA domain-containing protein</fullName>
    </submittedName>
</protein>
<dbReference type="InterPro" id="IPR026866">
    <property type="entry name" value="CR006_AAA"/>
</dbReference>